<dbReference type="Proteomes" id="UP001597282">
    <property type="component" value="Unassembled WGS sequence"/>
</dbReference>
<keyword evidence="1" id="KW-0808">Transferase</keyword>
<evidence type="ECO:0000313" key="4">
    <source>
        <dbReference type="Proteomes" id="UP001597282"/>
    </source>
</evidence>
<dbReference type="SUPFAM" id="SSF52794">
    <property type="entry name" value="PTS system IIB component-like"/>
    <property type="match status" value="1"/>
</dbReference>
<reference evidence="4" key="1">
    <citation type="journal article" date="2019" name="Int. J. Syst. Evol. Microbiol.">
        <title>The Global Catalogue of Microorganisms (GCM) 10K type strain sequencing project: providing services to taxonomists for standard genome sequencing and annotation.</title>
        <authorList>
            <consortium name="The Broad Institute Genomics Platform"/>
            <consortium name="The Broad Institute Genome Sequencing Center for Infectious Disease"/>
            <person name="Wu L."/>
            <person name="Ma J."/>
        </authorList>
    </citation>
    <scope>NUCLEOTIDE SEQUENCE [LARGE SCALE GENOMIC DNA]</scope>
    <source>
        <strain evidence="4">S1</strain>
    </source>
</reference>
<name>A0ABW4C4A0_9BACL</name>
<dbReference type="EMBL" id="JBHTNU010000001">
    <property type="protein sequence ID" value="MFD1425534.1"/>
    <property type="molecule type" value="Genomic_DNA"/>
</dbReference>
<keyword evidence="4" id="KW-1185">Reference proteome</keyword>
<dbReference type="RefSeq" id="WP_380162360.1">
    <property type="nucleotide sequence ID" value="NZ_JBHTNU010000001.1"/>
</dbReference>
<accession>A0ABW4C4A0</accession>
<keyword evidence="3" id="KW-0813">Transport</keyword>
<comment type="caution">
    <text evidence="3">The sequence shown here is derived from an EMBL/GenBank/DDBJ whole genome shotgun (WGS) entry which is preliminary data.</text>
</comment>
<evidence type="ECO:0000256" key="1">
    <source>
        <dbReference type="ARBA" id="ARBA00022679"/>
    </source>
</evidence>
<gene>
    <name evidence="3" type="ORF">ACFQ4Y_01125</name>
</gene>
<sequence length="90" mass="9588">MKQILVVCSNGLGSSLILKSNIEKVLKEKGIEVELEHCDLGSAASQGKTADLVVTSPALAEELGDMEAPVVTIVNFISKQEVEKKVLPLL</sequence>
<feature type="domain" description="PTS EIIB type-2" evidence="2">
    <location>
        <begin position="2"/>
        <end position="90"/>
    </location>
</feature>
<evidence type="ECO:0000313" key="3">
    <source>
        <dbReference type="EMBL" id="MFD1425534.1"/>
    </source>
</evidence>
<evidence type="ECO:0000259" key="2">
    <source>
        <dbReference type="PROSITE" id="PS51099"/>
    </source>
</evidence>
<protein>
    <submittedName>
        <fullName evidence="3">PTS sugar transporter subunit IIB</fullName>
    </submittedName>
</protein>
<dbReference type="InterPro" id="IPR003501">
    <property type="entry name" value="PTS_EIIB_2/3"/>
</dbReference>
<dbReference type="InterPro" id="IPR036095">
    <property type="entry name" value="PTS_EIIB-like_sf"/>
</dbReference>
<dbReference type="InterPro" id="IPR013011">
    <property type="entry name" value="PTS_EIIB_2"/>
</dbReference>
<dbReference type="CDD" id="cd05563">
    <property type="entry name" value="PTS_IIB_ascorbate"/>
    <property type="match status" value="1"/>
</dbReference>
<dbReference type="Pfam" id="PF02302">
    <property type="entry name" value="PTS_IIB"/>
    <property type="match status" value="1"/>
</dbReference>
<keyword evidence="3" id="KW-0762">Sugar transport</keyword>
<dbReference type="PROSITE" id="PS51099">
    <property type="entry name" value="PTS_EIIB_TYPE_2"/>
    <property type="match status" value="1"/>
</dbReference>
<organism evidence="3 4">
    <name type="scientific">Kroppenstedtia sanguinis</name>
    <dbReference type="NCBI Taxonomy" id="1380684"/>
    <lineage>
        <taxon>Bacteria</taxon>
        <taxon>Bacillati</taxon>
        <taxon>Bacillota</taxon>
        <taxon>Bacilli</taxon>
        <taxon>Bacillales</taxon>
        <taxon>Thermoactinomycetaceae</taxon>
        <taxon>Kroppenstedtia</taxon>
    </lineage>
</organism>
<proteinExistence type="predicted"/>
<dbReference type="Gene3D" id="3.40.50.2300">
    <property type="match status" value="1"/>
</dbReference>